<dbReference type="RefSeq" id="WP_248428581.1">
    <property type="nucleotide sequence ID" value="NZ_JALNUB010000006.1"/>
</dbReference>
<dbReference type="InterPro" id="IPR035386">
    <property type="entry name" value="Arm-DNA-bind_5"/>
</dbReference>
<keyword evidence="2" id="KW-0238">DNA-binding</keyword>
<feature type="domain" description="Tyr recombinase" evidence="4">
    <location>
        <begin position="210"/>
        <end position="385"/>
    </location>
</feature>
<keyword evidence="3" id="KW-0233">DNA recombination</keyword>
<name>A0A9X1XS26_9FLAO</name>
<evidence type="ECO:0000256" key="3">
    <source>
        <dbReference type="ARBA" id="ARBA00023172"/>
    </source>
</evidence>
<evidence type="ECO:0000256" key="1">
    <source>
        <dbReference type="ARBA" id="ARBA00008857"/>
    </source>
</evidence>
<organism evidence="5 6">
    <name type="scientific">Flavobacterium pygoscelis</name>
    <dbReference type="NCBI Taxonomy" id="2893176"/>
    <lineage>
        <taxon>Bacteria</taxon>
        <taxon>Pseudomonadati</taxon>
        <taxon>Bacteroidota</taxon>
        <taxon>Flavobacteriia</taxon>
        <taxon>Flavobacteriales</taxon>
        <taxon>Flavobacteriaceae</taxon>
        <taxon>Flavobacterium</taxon>
    </lineage>
</organism>
<comment type="caution">
    <text evidence="5">The sequence shown here is derived from an EMBL/GenBank/DDBJ whole genome shotgun (WGS) entry which is preliminary data.</text>
</comment>
<evidence type="ECO:0000259" key="4">
    <source>
        <dbReference type="PROSITE" id="PS51898"/>
    </source>
</evidence>
<dbReference type="EMBL" id="JALNUB010000006">
    <property type="protein sequence ID" value="MCK8142475.1"/>
    <property type="molecule type" value="Genomic_DNA"/>
</dbReference>
<evidence type="ECO:0000313" key="5">
    <source>
        <dbReference type="EMBL" id="MCK8142475.1"/>
    </source>
</evidence>
<dbReference type="Proteomes" id="UP001139260">
    <property type="component" value="Unassembled WGS sequence"/>
</dbReference>
<sequence length="389" mass="45663">MRNSFSVKTILRKDKFKIDDVNKHPLYFQIIFKNGKTKIPSGKHVNIIQWDEKKRIVKDSLLKNILIKEENRIYNILLEMDNNNEEFTLENVKNRVKGIVQEKINPDFYYHFDEFFKIKFGLGELSDGTKYHYELFRKQLKEYKSKIYLNEINTKFIDDFIYYLKTEKGVGNSGIGTRIKCFSAVLNKFVIDELINNNPCKNVKRPKENTRDTFLNREELKKLVSANLELGNLTKGLELTCKLFLFSCYTGLRYSDVMNLKKENIIENAKIKTVMLKTKREVTVFLNDYSLPILKSSNLKSKKDTDFVFDRRENVSVNRDLKLIAKLSKINKLLTFHVARHTFGSILAINKTPINIIKEQMGHSDIRVTQIYMNSDEETSRIAMNSVKF</sequence>
<dbReference type="CDD" id="cd01185">
    <property type="entry name" value="INTN1_C_like"/>
    <property type="match status" value="1"/>
</dbReference>
<dbReference type="Gene3D" id="1.10.443.10">
    <property type="entry name" value="Intergrase catalytic core"/>
    <property type="match status" value="1"/>
</dbReference>
<dbReference type="InterPro" id="IPR002104">
    <property type="entry name" value="Integrase_catalytic"/>
</dbReference>
<gene>
    <name evidence="5" type="ORF">MW871_11285</name>
</gene>
<evidence type="ECO:0000256" key="2">
    <source>
        <dbReference type="ARBA" id="ARBA00023125"/>
    </source>
</evidence>
<dbReference type="InterPro" id="IPR011010">
    <property type="entry name" value="DNA_brk_join_enz"/>
</dbReference>
<comment type="similarity">
    <text evidence="1">Belongs to the 'phage' integrase family.</text>
</comment>
<accession>A0A9X1XS26</accession>
<dbReference type="Pfam" id="PF17293">
    <property type="entry name" value="Arm-DNA-bind_5"/>
    <property type="match status" value="1"/>
</dbReference>
<dbReference type="AlphaFoldDB" id="A0A9X1XS26"/>
<reference evidence="5" key="1">
    <citation type="submission" date="2022-04" db="EMBL/GenBank/DDBJ databases">
        <title>Flavobacterium pygoscelis sp. nov. isolated from Chinstrap chick (Pygoscelis antarcticus).</title>
        <authorList>
            <person name="Irgang R."/>
            <person name="Poblete-Morales M."/>
            <person name="Avendano-Herrera R."/>
        </authorList>
    </citation>
    <scope>NUCLEOTIDE SEQUENCE</scope>
    <source>
        <strain evidence="5">I-SCBP12n</strain>
    </source>
</reference>
<keyword evidence="6" id="KW-1185">Reference proteome</keyword>
<dbReference type="InterPro" id="IPR010998">
    <property type="entry name" value="Integrase_recombinase_N"/>
</dbReference>
<dbReference type="GO" id="GO:0003677">
    <property type="term" value="F:DNA binding"/>
    <property type="evidence" value="ECO:0007669"/>
    <property type="project" value="UniProtKB-KW"/>
</dbReference>
<dbReference type="PANTHER" id="PTHR30349:SF64">
    <property type="entry name" value="PROPHAGE INTEGRASE INTD-RELATED"/>
    <property type="match status" value="1"/>
</dbReference>
<dbReference type="InterPro" id="IPR050090">
    <property type="entry name" value="Tyrosine_recombinase_XerCD"/>
</dbReference>
<evidence type="ECO:0000313" key="6">
    <source>
        <dbReference type="Proteomes" id="UP001139260"/>
    </source>
</evidence>
<dbReference type="GO" id="GO:0015074">
    <property type="term" value="P:DNA integration"/>
    <property type="evidence" value="ECO:0007669"/>
    <property type="project" value="InterPro"/>
</dbReference>
<dbReference type="PROSITE" id="PS51898">
    <property type="entry name" value="TYR_RECOMBINASE"/>
    <property type="match status" value="1"/>
</dbReference>
<proteinExistence type="inferred from homology"/>
<dbReference type="Pfam" id="PF00589">
    <property type="entry name" value="Phage_integrase"/>
    <property type="match status" value="1"/>
</dbReference>
<dbReference type="PANTHER" id="PTHR30349">
    <property type="entry name" value="PHAGE INTEGRASE-RELATED"/>
    <property type="match status" value="1"/>
</dbReference>
<protein>
    <submittedName>
        <fullName evidence="5">Site-specific integrase</fullName>
    </submittedName>
</protein>
<dbReference type="Pfam" id="PF13102">
    <property type="entry name" value="Phage_int_SAM_5"/>
    <property type="match status" value="1"/>
</dbReference>
<dbReference type="GO" id="GO:0006310">
    <property type="term" value="P:DNA recombination"/>
    <property type="evidence" value="ECO:0007669"/>
    <property type="project" value="UniProtKB-KW"/>
</dbReference>
<dbReference type="InterPro" id="IPR025269">
    <property type="entry name" value="SAM-like_dom"/>
</dbReference>
<dbReference type="Gene3D" id="1.10.150.130">
    <property type="match status" value="1"/>
</dbReference>
<dbReference type="SUPFAM" id="SSF56349">
    <property type="entry name" value="DNA breaking-rejoining enzymes"/>
    <property type="match status" value="1"/>
</dbReference>
<dbReference type="InterPro" id="IPR013762">
    <property type="entry name" value="Integrase-like_cat_sf"/>
</dbReference>